<organism evidence="10 11">
    <name type="scientific">Lichenifustis flavocetrariae</name>
    <dbReference type="NCBI Taxonomy" id="2949735"/>
    <lineage>
        <taxon>Bacteria</taxon>
        <taxon>Pseudomonadati</taxon>
        <taxon>Pseudomonadota</taxon>
        <taxon>Alphaproteobacteria</taxon>
        <taxon>Hyphomicrobiales</taxon>
        <taxon>Lichenihabitantaceae</taxon>
        <taxon>Lichenifustis</taxon>
    </lineage>
</organism>
<dbReference type="PROSITE" id="PS51918">
    <property type="entry name" value="RADICAL_SAM"/>
    <property type="match status" value="1"/>
</dbReference>
<keyword evidence="3 8" id="KW-0479">Metal-binding</keyword>
<comment type="function">
    <text evidence="8">Catalyzes the cross-linking of a glutamate residue and a tyrosine residue in the PqqA protein as part of the biosynthesis of pyrroloquinoline quinone (PQQ).</text>
</comment>
<evidence type="ECO:0000256" key="7">
    <source>
        <dbReference type="ARBA" id="ARBA00023014"/>
    </source>
</evidence>
<dbReference type="PANTHER" id="PTHR11228:SF7">
    <property type="entry name" value="PQQA PEPTIDE CYCLASE"/>
    <property type="match status" value="1"/>
</dbReference>
<keyword evidence="2 8" id="KW-0949">S-adenosyl-L-methionine</keyword>
<evidence type="ECO:0000256" key="5">
    <source>
        <dbReference type="ARBA" id="ARBA00023002"/>
    </source>
</evidence>
<dbReference type="GO" id="GO:0005506">
    <property type="term" value="F:iron ion binding"/>
    <property type="evidence" value="ECO:0007669"/>
    <property type="project" value="UniProtKB-UniRule"/>
</dbReference>
<comment type="caution">
    <text evidence="10">The sequence shown here is derived from an EMBL/GenBank/DDBJ whole genome shotgun (WGS) entry which is preliminary data.</text>
</comment>
<gene>
    <name evidence="8 10" type="primary">pqqE</name>
    <name evidence="10" type="ORF">M8523_07095</name>
</gene>
<keyword evidence="5 8" id="KW-0560">Oxidoreductase</keyword>
<dbReference type="AlphaFoldDB" id="A0AA42CJ93"/>
<dbReference type="GO" id="GO:0016491">
    <property type="term" value="F:oxidoreductase activity"/>
    <property type="evidence" value="ECO:0007669"/>
    <property type="project" value="UniProtKB-KW"/>
</dbReference>
<dbReference type="GO" id="GO:0009975">
    <property type="term" value="F:cyclase activity"/>
    <property type="evidence" value="ECO:0007669"/>
    <property type="project" value="UniProtKB-UniRule"/>
</dbReference>
<dbReference type="Pfam" id="PF13186">
    <property type="entry name" value="SPASM"/>
    <property type="match status" value="1"/>
</dbReference>
<dbReference type="Gene3D" id="3.20.20.70">
    <property type="entry name" value="Aldolase class I"/>
    <property type="match status" value="1"/>
</dbReference>
<evidence type="ECO:0000256" key="1">
    <source>
        <dbReference type="ARBA" id="ARBA00022485"/>
    </source>
</evidence>
<dbReference type="InterPro" id="IPR058240">
    <property type="entry name" value="rSAM_sf"/>
</dbReference>
<dbReference type="GO" id="GO:1904047">
    <property type="term" value="F:S-adenosyl-L-methionine binding"/>
    <property type="evidence" value="ECO:0007669"/>
    <property type="project" value="UniProtKB-UniRule"/>
</dbReference>
<dbReference type="PANTHER" id="PTHR11228">
    <property type="entry name" value="RADICAL SAM DOMAIN PROTEIN"/>
    <property type="match status" value="1"/>
</dbReference>
<evidence type="ECO:0000256" key="8">
    <source>
        <dbReference type="HAMAP-Rule" id="MF_00660"/>
    </source>
</evidence>
<dbReference type="Proteomes" id="UP001165667">
    <property type="component" value="Unassembled WGS sequence"/>
</dbReference>
<evidence type="ECO:0000256" key="2">
    <source>
        <dbReference type="ARBA" id="ARBA00022691"/>
    </source>
</evidence>
<dbReference type="Pfam" id="PF04055">
    <property type="entry name" value="Radical_SAM"/>
    <property type="match status" value="1"/>
</dbReference>
<comment type="subunit">
    <text evidence="8">Interacts with PqqD. The interaction is necessary for activity of PqqE.</text>
</comment>
<comment type="catalytic activity">
    <reaction evidence="8">
        <text>[PQQ precursor protein] + S-adenosyl-L-methionine = E-Y cross-linked-[PQQ precursor protein] + 5'-deoxyadenosine + L-methionine + H(+)</text>
        <dbReference type="Rhea" id="RHEA:56836"/>
        <dbReference type="Rhea" id="RHEA-COMP:14800"/>
        <dbReference type="Rhea" id="RHEA-COMP:14801"/>
        <dbReference type="ChEBI" id="CHEBI:15378"/>
        <dbReference type="ChEBI" id="CHEBI:17319"/>
        <dbReference type="ChEBI" id="CHEBI:57844"/>
        <dbReference type="ChEBI" id="CHEBI:59789"/>
        <dbReference type="ChEBI" id="CHEBI:141026"/>
        <dbReference type="ChEBI" id="CHEBI:141027"/>
        <dbReference type="EC" id="1.21.98.4"/>
    </reaction>
</comment>
<dbReference type="InterPro" id="IPR013785">
    <property type="entry name" value="Aldolase_TIM"/>
</dbReference>
<evidence type="ECO:0000313" key="11">
    <source>
        <dbReference type="Proteomes" id="UP001165667"/>
    </source>
</evidence>
<dbReference type="RefSeq" id="WP_282584144.1">
    <property type="nucleotide sequence ID" value="NZ_JAMOIM010000003.1"/>
</dbReference>
<feature type="binding site" evidence="8">
    <location>
        <position position="27"/>
    </location>
    <ligand>
        <name>[4Fe-4S] cluster</name>
        <dbReference type="ChEBI" id="CHEBI:49883"/>
        <note>4Fe-4S-S-AdoMet</note>
    </ligand>
</feature>
<dbReference type="InterPro" id="IPR023885">
    <property type="entry name" value="4Fe4S-binding_SPASM_dom"/>
</dbReference>
<feature type="binding site" evidence="8">
    <location>
        <position position="30"/>
    </location>
    <ligand>
        <name>[4Fe-4S] cluster</name>
        <dbReference type="ChEBI" id="CHEBI:49883"/>
        <note>4Fe-4S-S-AdoMet</note>
    </ligand>
</feature>
<dbReference type="InterPro" id="IPR050377">
    <property type="entry name" value="Radical_SAM_PqqE_MftC-like"/>
</dbReference>
<evidence type="ECO:0000256" key="4">
    <source>
        <dbReference type="ARBA" id="ARBA00022905"/>
    </source>
</evidence>
<proteinExistence type="inferred from homology"/>
<dbReference type="EMBL" id="JAMOIM010000003">
    <property type="protein sequence ID" value="MCW6507786.1"/>
    <property type="molecule type" value="Genomic_DNA"/>
</dbReference>
<feature type="binding site" evidence="8">
    <location>
        <position position="23"/>
    </location>
    <ligand>
        <name>[4Fe-4S] cluster</name>
        <dbReference type="ChEBI" id="CHEBI:49883"/>
        <note>4Fe-4S-S-AdoMet</note>
    </ligand>
</feature>
<dbReference type="SUPFAM" id="SSF102114">
    <property type="entry name" value="Radical SAM enzymes"/>
    <property type="match status" value="1"/>
</dbReference>
<dbReference type="CDD" id="cd01335">
    <property type="entry name" value="Radical_SAM"/>
    <property type="match status" value="1"/>
</dbReference>
<dbReference type="SFLD" id="SFLDF00280">
    <property type="entry name" value="coenzyme_PQQ_synthesis_protein"/>
    <property type="match status" value="1"/>
</dbReference>
<keyword evidence="4 8" id="KW-0884">PQQ biosynthesis</keyword>
<name>A0AA42CJ93_9HYPH</name>
<comment type="similarity">
    <text evidence="8">Belongs to the radical SAM superfamily. PqqE family.</text>
</comment>
<dbReference type="EC" id="1.21.98.4" evidence="8"/>
<dbReference type="SFLD" id="SFLDG01386">
    <property type="entry name" value="main_SPASM_domain-containing"/>
    <property type="match status" value="1"/>
</dbReference>
<dbReference type="SFLD" id="SFLDG01067">
    <property type="entry name" value="SPASM/twitch_domain_containing"/>
    <property type="match status" value="1"/>
</dbReference>
<evidence type="ECO:0000256" key="3">
    <source>
        <dbReference type="ARBA" id="ARBA00022723"/>
    </source>
</evidence>
<dbReference type="NCBIfam" id="TIGR02109">
    <property type="entry name" value="PQQ_syn_pqqE"/>
    <property type="match status" value="1"/>
</dbReference>
<keyword evidence="1 8" id="KW-0004">4Fe-4S</keyword>
<evidence type="ECO:0000256" key="6">
    <source>
        <dbReference type="ARBA" id="ARBA00023004"/>
    </source>
</evidence>
<evidence type="ECO:0000259" key="9">
    <source>
        <dbReference type="PROSITE" id="PS51918"/>
    </source>
</evidence>
<dbReference type="GO" id="GO:0018189">
    <property type="term" value="P:pyrroloquinoline quinone biosynthetic process"/>
    <property type="evidence" value="ECO:0007669"/>
    <property type="project" value="UniProtKB-UniRule"/>
</dbReference>
<dbReference type="PIRSF" id="PIRSF037420">
    <property type="entry name" value="PQQ_syn_pqqE"/>
    <property type="match status" value="1"/>
</dbReference>
<protein>
    <recommendedName>
        <fullName evidence="8">PqqA peptide cyclase</fullName>
        <ecNumber evidence="8">1.21.98.4</ecNumber>
    </recommendedName>
    <alternativeName>
        <fullName evidence="8">Coenzyme PQQ synthesis protein E</fullName>
    </alternativeName>
</protein>
<evidence type="ECO:0000313" key="10">
    <source>
        <dbReference type="EMBL" id="MCW6507786.1"/>
    </source>
</evidence>
<dbReference type="GO" id="GO:0051539">
    <property type="term" value="F:4 iron, 4 sulfur cluster binding"/>
    <property type="evidence" value="ECO:0007669"/>
    <property type="project" value="UniProtKB-KW"/>
</dbReference>
<dbReference type="NCBIfam" id="TIGR04085">
    <property type="entry name" value="rSAM_more_4Fe4S"/>
    <property type="match status" value="1"/>
</dbReference>
<keyword evidence="11" id="KW-1185">Reference proteome</keyword>
<sequence>MTAITPRDLPAPIGLLAELTHRCPLGCPYCSNPIELDARAGELDTATWQRVFGEAAALGILHVHLSGGEPLTRRDLADLVAHCAHVGLYTNLITSGVGLTRPVMTRLAEAGLDHVQLSIQDSEATSADHIAGYQGAFARKREAAALVQEAGLPLTVNAVIHRANVARAGAMVALAITLGARRVEIAHTQYYGWGLRNRSALMPSRDEAKRAIAEIERLKVLHAGTIVIDHVAPDYHARYPKACMGGWARRSLNVTPSGRVLPCHAAETIPGLEFWSVATHALSTIWADSPAFQAYRGTDWMQEPCRSCARKEIDWGGCRCQALALAGDAAATDPVCMLSPNHAVVAAIAEAEGVQPVAEGPIDYVYRRMPARSGASSASD</sequence>
<dbReference type="HAMAP" id="MF_00660">
    <property type="entry name" value="PqqE"/>
    <property type="match status" value="1"/>
</dbReference>
<dbReference type="SFLD" id="SFLDS00029">
    <property type="entry name" value="Radical_SAM"/>
    <property type="match status" value="1"/>
</dbReference>
<comment type="cofactor">
    <cofactor evidence="8">
        <name>[4Fe-4S] cluster</name>
        <dbReference type="ChEBI" id="CHEBI:49883"/>
    </cofactor>
    <text evidence="8">Binds 1 [4Fe-4S] cluster. The cluster is coordinated with 3 cysteines and an exchangeable S-adenosyl-L-methionine.</text>
</comment>
<dbReference type="InterPro" id="IPR017200">
    <property type="entry name" value="PqqE-like"/>
</dbReference>
<dbReference type="InterPro" id="IPR011843">
    <property type="entry name" value="PQQ_synth_PqqE_bac"/>
</dbReference>
<dbReference type="InterPro" id="IPR007197">
    <property type="entry name" value="rSAM"/>
</dbReference>
<keyword evidence="6 8" id="KW-0408">Iron</keyword>
<comment type="pathway">
    <text evidence="8">Cofactor biosynthesis; pyrroloquinoline quinone biosynthesis.</text>
</comment>
<accession>A0AA42CJ93</accession>
<keyword evidence="7 8" id="KW-0411">Iron-sulfur</keyword>
<reference evidence="10" key="1">
    <citation type="submission" date="2022-05" db="EMBL/GenBank/DDBJ databases">
        <authorList>
            <person name="Pankratov T."/>
        </authorList>
    </citation>
    <scope>NUCLEOTIDE SEQUENCE</scope>
    <source>
        <strain evidence="10">BP6-180914</strain>
    </source>
</reference>
<feature type="domain" description="Radical SAM core" evidence="9">
    <location>
        <begin position="9"/>
        <end position="229"/>
    </location>
</feature>